<dbReference type="Proteomes" id="UP000031561">
    <property type="component" value="Unassembled WGS sequence"/>
</dbReference>
<proteinExistence type="predicted"/>
<sequence length="211" mass="23344">MVVAASQTCPQDIVTVKAFDESDRSLLFRMWGRDRPGIVAHVTSLLEADHLYVGSITFNLLLPEQHQYEMEIVAKGGLDSLRHLYHRIQANHFLHDAPALEASPIYWPTAYMLHLALNTPDQEGLIAKISEIVGQPRQSEAPCGNGSFVHLVGLTHNSGGPEGGTAYFSVRANIASQCLQVQNQIVADLQQWAAQARIGKDLWLRDLNPEV</sequence>
<accession>A0ABD4SZH0</accession>
<reference evidence="1 2" key="1">
    <citation type="journal article" date="2015" name="Genome Announc.">
        <title>Draft Genome Sequence of Filamentous Marine Cyanobacterium Lyngbya confervoides Strain BDU141951.</title>
        <authorList>
            <person name="Chandrababunaidu M.M."/>
            <person name="Sen D."/>
            <person name="Tripathy S."/>
        </authorList>
    </citation>
    <scope>NUCLEOTIDE SEQUENCE [LARGE SCALE GENOMIC DNA]</scope>
    <source>
        <strain evidence="1 2">BDU141951</strain>
    </source>
</reference>
<dbReference type="AlphaFoldDB" id="A0ABD4SZH0"/>
<evidence type="ECO:0008006" key="3">
    <source>
        <dbReference type="Google" id="ProtNLM"/>
    </source>
</evidence>
<protein>
    <recommendedName>
        <fullName evidence="3">ACT domain-containing protein</fullName>
    </recommendedName>
</protein>
<organism evidence="1 2">
    <name type="scientific">Lyngbya confervoides BDU141951</name>
    <dbReference type="NCBI Taxonomy" id="1574623"/>
    <lineage>
        <taxon>Bacteria</taxon>
        <taxon>Bacillati</taxon>
        <taxon>Cyanobacteriota</taxon>
        <taxon>Cyanophyceae</taxon>
        <taxon>Oscillatoriophycideae</taxon>
        <taxon>Oscillatoriales</taxon>
        <taxon>Microcoleaceae</taxon>
        <taxon>Lyngbya</taxon>
    </lineage>
</organism>
<dbReference type="RefSeq" id="WP_166279760.1">
    <property type="nucleotide sequence ID" value="NZ_JTHE03000019.1"/>
</dbReference>
<comment type="caution">
    <text evidence="1">The sequence shown here is derived from an EMBL/GenBank/DDBJ whole genome shotgun (WGS) entry which is preliminary data.</text>
</comment>
<gene>
    <name evidence="1" type="ORF">QQ91_0002835</name>
</gene>
<keyword evidence="2" id="KW-1185">Reference proteome</keyword>
<name>A0ABD4SZH0_9CYAN</name>
<evidence type="ECO:0000313" key="2">
    <source>
        <dbReference type="Proteomes" id="UP000031561"/>
    </source>
</evidence>
<dbReference type="EMBL" id="JTHE03000019">
    <property type="protein sequence ID" value="MCM1981768.1"/>
    <property type="molecule type" value="Genomic_DNA"/>
</dbReference>
<evidence type="ECO:0000313" key="1">
    <source>
        <dbReference type="EMBL" id="MCM1981768.1"/>
    </source>
</evidence>